<proteinExistence type="predicted"/>
<comment type="caution">
    <text evidence="1">The sequence shown here is derived from an EMBL/GenBank/DDBJ whole genome shotgun (WGS) entry which is preliminary data.</text>
</comment>
<protein>
    <submittedName>
        <fullName evidence="1">Uncharacterized protein</fullName>
    </submittedName>
</protein>
<accession>A0A388K2D8</accession>
<dbReference type="Gramene" id="GBG64189">
    <property type="protein sequence ID" value="GBG64189"/>
    <property type="gene ID" value="CBR_g40889"/>
</dbReference>
<dbReference type="Proteomes" id="UP000265515">
    <property type="component" value="Unassembled WGS sequence"/>
</dbReference>
<dbReference type="AlphaFoldDB" id="A0A388K2D8"/>
<dbReference type="EMBL" id="BFEA01000047">
    <property type="protein sequence ID" value="GBG64189.1"/>
    <property type="molecule type" value="Genomic_DNA"/>
</dbReference>
<sequence length="273" mass="28595">MATVSQQVSMLLAGQRRPQEMAVSFSMPVLVASEIDGGTISLVGRVKATMQGMSEALGELVEEFTFLPEALPDKSQVAVLMSKCYELFDLGCVQGAALVMGLGGELPATMVADGHFLLQQSWSASPLESGLQLPTVSATTASAIEDTSPACKVDSSDESGALSTSKDNNIIDFIMINNCAAAVTPIKDDINMNSGSVFNNTTISKDVFNNNTISNDNTLVNGHVINNAPAAVCFRDDDANNDSSGNSNNTNVGEDYTLANNDVSSIIFGYGGS</sequence>
<organism evidence="1 2">
    <name type="scientific">Chara braunii</name>
    <name type="common">Braun's stonewort</name>
    <dbReference type="NCBI Taxonomy" id="69332"/>
    <lineage>
        <taxon>Eukaryota</taxon>
        <taxon>Viridiplantae</taxon>
        <taxon>Streptophyta</taxon>
        <taxon>Charophyceae</taxon>
        <taxon>Charales</taxon>
        <taxon>Characeae</taxon>
        <taxon>Chara</taxon>
    </lineage>
</organism>
<evidence type="ECO:0000313" key="2">
    <source>
        <dbReference type="Proteomes" id="UP000265515"/>
    </source>
</evidence>
<reference evidence="1 2" key="1">
    <citation type="journal article" date="2018" name="Cell">
        <title>The Chara Genome: Secondary Complexity and Implications for Plant Terrestrialization.</title>
        <authorList>
            <person name="Nishiyama T."/>
            <person name="Sakayama H."/>
            <person name="Vries J.D."/>
            <person name="Buschmann H."/>
            <person name="Saint-Marcoux D."/>
            <person name="Ullrich K.K."/>
            <person name="Haas F.B."/>
            <person name="Vanderstraeten L."/>
            <person name="Becker D."/>
            <person name="Lang D."/>
            <person name="Vosolsobe S."/>
            <person name="Rombauts S."/>
            <person name="Wilhelmsson P.K.I."/>
            <person name="Janitza P."/>
            <person name="Kern R."/>
            <person name="Heyl A."/>
            <person name="Rumpler F."/>
            <person name="Villalobos L.I.A.C."/>
            <person name="Clay J.M."/>
            <person name="Skokan R."/>
            <person name="Toyoda A."/>
            <person name="Suzuki Y."/>
            <person name="Kagoshima H."/>
            <person name="Schijlen E."/>
            <person name="Tajeshwar N."/>
            <person name="Catarino B."/>
            <person name="Hetherington A.J."/>
            <person name="Saltykova A."/>
            <person name="Bonnot C."/>
            <person name="Breuninger H."/>
            <person name="Symeonidi A."/>
            <person name="Radhakrishnan G.V."/>
            <person name="Van Nieuwerburgh F."/>
            <person name="Deforce D."/>
            <person name="Chang C."/>
            <person name="Karol K.G."/>
            <person name="Hedrich R."/>
            <person name="Ulvskov P."/>
            <person name="Glockner G."/>
            <person name="Delwiche C.F."/>
            <person name="Petrasek J."/>
            <person name="Van de Peer Y."/>
            <person name="Friml J."/>
            <person name="Beilby M."/>
            <person name="Dolan L."/>
            <person name="Kohara Y."/>
            <person name="Sugano S."/>
            <person name="Fujiyama A."/>
            <person name="Delaux P.-M."/>
            <person name="Quint M."/>
            <person name="TheiBen G."/>
            <person name="Hagemann M."/>
            <person name="Harholt J."/>
            <person name="Dunand C."/>
            <person name="Zachgo S."/>
            <person name="Langdale J."/>
            <person name="Maumus F."/>
            <person name="Straeten D.V.D."/>
            <person name="Gould S.B."/>
            <person name="Rensing S.A."/>
        </authorList>
    </citation>
    <scope>NUCLEOTIDE SEQUENCE [LARGE SCALE GENOMIC DNA]</scope>
    <source>
        <strain evidence="1 2">S276</strain>
    </source>
</reference>
<keyword evidence="2" id="KW-1185">Reference proteome</keyword>
<evidence type="ECO:0000313" key="1">
    <source>
        <dbReference type="EMBL" id="GBG64189.1"/>
    </source>
</evidence>
<gene>
    <name evidence="1" type="ORF">CBR_g40889</name>
</gene>
<name>A0A388K2D8_CHABU</name>